<organism evidence="2 3">
    <name type="scientific">Limimaricola soesokkakensis</name>
    <dbReference type="NCBI Taxonomy" id="1343159"/>
    <lineage>
        <taxon>Bacteria</taxon>
        <taxon>Pseudomonadati</taxon>
        <taxon>Pseudomonadota</taxon>
        <taxon>Alphaproteobacteria</taxon>
        <taxon>Rhodobacterales</taxon>
        <taxon>Paracoccaceae</taxon>
        <taxon>Limimaricola</taxon>
    </lineage>
</organism>
<keyword evidence="4" id="KW-1185">Reference proteome</keyword>
<dbReference type="Pfam" id="PF13279">
    <property type="entry name" value="4HBT_2"/>
    <property type="match status" value="1"/>
</dbReference>
<dbReference type="Proteomes" id="UP000240624">
    <property type="component" value="Unassembled WGS sequence"/>
</dbReference>
<proteinExistence type="predicted"/>
<dbReference type="EMBL" id="PYGB01000001">
    <property type="protein sequence ID" value="PSK88504.1"/>
    <property type="molecule type" value="Genomic_DNA"/>
</dbReference>
<dbReference type="InterPro" id="IPR029069">
    <property type="entry name" value="HotDog_dom_sf"/>
</dbReference>
<reference evidence="2 3" key="1">
    <citation type="submission" date="2017-03" db="EMBL/GenBank/DDBJ databases">
        <authorList>
            <person name="Afonso C.L."/>
            <person name="Miller P.J."/>
            <person name="Scott M.A."/>
            <person name="Spackman E."/>
            <person name="Goraichik I."/>
            <person name="Dimitrov K.M."/>
            <person name="Suarez D.L."/>
            <person name="Swayne D.E."/>
        </authorList>
    </citation>
    <scope>NUCLEOTIDE SEQUENCE [LARGE SCALE GENOMIC DNA]</scope>
    <source>
        <strain evidence="2 3">CECT 8367</strain>
    </source>
</reference>
<reference evidence="1 4" key="2">
    <citation type="submission" date="2018-03" db="EMBL/GenBank/DDBJ databases">
        <title>Genomic Encyclopedia of Archaeal and Bacterial Type Strains, Phase II (KMG-II): from individual species to whole genera.</title>
        <authorList>
            <person name="Goeker M."/>
        </authorList>
    </citation>
    <scope>NUCLEOTIDE SEQUENCE [LARGE SCALE GENOMIC DNA]</scope>
    <source>
        <strain evidence="1 4">DSM 29956</strain>
    </source>
</reference>
<dbReference type="AlphaFoldDB" id="A0A1X6YLA2"/>
<evidence type="ECO:0000313" key="1">
    <source>
        <dbReference type="EMBL" id="PSK88504.1"/>
    </source>
</evidence>
<dbReference type="PANTHER" id="PTHR12475:SF4">
    <property type="entry name" value="PROTEIN THEM6"/>
    <property type="match status" value="1"/>
</dbReference>
<sequence>MYPFVRMFWQFWRHRNDAPLPITGTHESRHVVMPWDLDFWNELNNGRTLTLFDLGRMPLSKRIGVIGALRKQGWGMAVAGVSVRYRRRVQGFARLSMRSRAICWDDRYVYTEQGMFRSDGECTSHALVRLAITDRKRGGVVNPARLMEVLGQDPASPPMPDWIADWVRAEAERPWPPMADASSATDTLAA</sequence>
<gene>
    <name evidence="1" type="ORF">CLV79_101344</name>
    <name evidence="2" type="ORF">LOS8367_00743</name>
</gene>
<accession>A0A1X6YLA2</accession>
<dbReference type="EMBL" id="FWFY01000002">
    <property type="protein sequence ID" value="SLN24123.1"/>
    <property type="molecule type" value="Genomic_DNA"/>
</dbReference>
<name>A0A1X6YLA2_9RHOB</name>
<evidence type="ECO:0000313" key="3">
    <source>
        <dbReference type="Proteomes" id="UP000193495"/>
    </source>
</evidence>
<dbReference type="SUPFAM" id="SSF54637">
    <property type="entry name" value="Thioesterase/thiol ester dehydrase-isomerase"/>
    <property type="match status" value="1"/>
</dbReference>
<dbReference type="CDD" id="cd00586">
    <property type="entry name" value="4HBT"/>
    <property type="match status" value="1"/>
</dbReference>
<dbReference type="OrthoDB" id="3727779at2"/>
<dbReference type="Gene3D" id="3.10.129.10">
    <property type="entry name" value="Hotdog Thioesterase"/>
    <property type="match status" value="1"/>
</dbReference>
<dbReference type="InterPro" id="IPR051490">
    <property type="entry name" value="THEM6_lcsJ_thioesterase"/>
</dbReference>
<dbReference type="PANTHER" id="PTHR12475">
    <property type="match status" value="1"/>
</dbReference>
<protein>
    <submittedName>
        <fullName evidence="1">Acyl-CoA thioesterase FadM</fullName>
    </submittedName>
</protein>
<dbReference type="RefSeq" id="WP_085895104.1">
    <property type="nucleotide sequence ID" value="NZ_FWFY01000002.1"/>
</dbReference>
<evidence type="ECO:0000313" key="4">
    <source>
        <dbReference type="Proteomes" id="UP000240624"/>
    </source>
</evidence>
<evidence type="ECO:0000313" key="2">
    <source>
        <dbReference type="EMBL" id="SLN24123.1"/>
    </source>
</evidence>
<dbReference type="Proteomes" id="UP000193495">
    <property type="component" value="Unassembled WGS sequence"/>
</dbReference>